<name>A0A2D2D4A6_METT3</name>
<dbReference type="AlphaFoldDB" id="A0A2D2D4A6"/>
<gene>
    <name evidence="1" type="ORF">CQW49_19380</name>
</gene>
<organism evidence="1 2">
    <name type="scientific">Methylosinus trichosporium (strain ATCC 35070 / NCIMB 11131 / UNIQEM 75 / OB3b)</name>
    <dbReference type="NCBI Taxonomy" id="595536"/>
    <lineage>
        <taxon>Bacteria</taxon>
        <taxon>Pseudomonadati</taxon>
        <taxon>Pseudomonadota</taxon>
        <taxon>Alphaproteobacteria</taxon>
        <taxon>Hyphomicrobiales</taxon>
        <taxon>Methylocystaceae</taxon>
        <taxon>Methylosinus</taxon>
    </lineage>
</organism>
<dbReference type="RefSeq" id="WP_003612516.1">
    <property type="nucleotide sequence ID" value="NZ_ADVE02000001.1"/>
</dbReference>
<dbReference type="EMBL" id="CP023737">
    <property type="protein sequence ID" value="ATQ69805.1"/>
    <property type="molecule type" value="Genomic_DNA"/>
</dbReference>
<dbReference type="KEGG" id="mtw:CQW49_19380"/>
<evidence type="ECO:0000313" key="1">
    <source>
        <dbReference type="EMBL" id="ATQ69805.1"/>
    </source>
</evidence>
<reference evidence="2" key="1">
    <citation type="submission" date="2017-10" db="EMBL/GenBank/DDBJ databases">
        <title>Completed PacBio SMRT sequence of Methylosinus trichosporium OB3b reveals presence of a third large plasmid.</title>
        <authorList>
            <person name="Charles T.C."/>
            <person name="Lynch M.D.J."/>
            <person name="Heil J.R."/>
            <person name="Cheng J."/>
        </authorList>
    </citation>
    <scope>NUCLEOTIDE SEQUENCE [LARGE SCALE GENOMIC DNA]</scope>
    <source>
        <strain evidence="2">OB3b</strain>
    </source>
</reference>
<sequence>MSAFDYGMEAGLFSYKGQKFRPNSLGYKKFARAADAIRFAMESVSSDGLRSCSLEVGDTVYVGAEIRDLYENADYPLLRRANSSK</sequence>
<proteinExistence type="predicted"/>
<dbReference type="Proteomes" id="UP000230709">
    <property type="component" value="Chromosome"/>
</dbReference>
<evidence type="ECO:0000313" key="2">
    <source>
        <dbReference type="Proteomes" id="UP000230709"/>
    </source>
</evidence>
<keyword evidence="2" id="KW-1185">Reference proteome</keyword>
<accession>A0A2D2D4A6</accession>
<protein>
    <submittedName>
        <fullName evidence="1">Uncharacterized protein</fullName>
    </submittedName>
</protein>